<protein>
    <submittedName>
        <fullName evidence="1">Uncharacterized protein</fullName>
    </submittedName>
</protein>
<name>A0A9X2LM12_9ACTN</name>
<dbReference type="AlphaFoldDB" id="A0A9X2LM12"/>
<keyword evidence="2" id="KW-1185">Reference proteome</keyword>
<accession>A0A9X2LM12</accession>
<sequence length="658" mass="68661">MVVVAPNGTVNTGVVTGGQRQTLSAAAEGGSAAGPMREGPVRAKDLEAARRRFVPPPGFADALVALDSGISVLVGAPGTGRETHALNLLAHGWEDPVLVQVDGAVDLTRWGPRPQGVHGYLVMEPPDPFALRPWDLSRLEAPLAEVGARLLIVVADAPGLAPALADHLGTPVLCHLPPDPRKVFAAHLADACPDEKVRVRLLQSLGTGLFGELLPAELPPRLAAQAAEAVARLGTAGGAACAEVLPALARAEAPELVARAQEDPVLLSHLFSLSVYGGLDRGVVVERAADLLGLAGSGWGQEPAAQSLRHQAGRQQLGVPRQRPLSATLRALGAHRLSQGGTGVTDTVSFFWPAVGDAVWDVLCREHTDLLPLLHAWLTRTGDDPDQIKRAGQAVAAMAVGTGGRTMDHLRNVALAPWPPAVEVAARCLGTAFQEPTAGAKAEELLELWSVAPEAALRTAVAYACRSDRGELTAGRALQLLRRLMGTMHNDVDDDMAVAAAVAEVLVQRFAAGNAPEKRSILDGMRDWAGSDGVAGQLAVLVFPVVAGADLAWCGSEVLSGPQAASSIVQLTSHALNESATYPLMRDVLLAWACEADGASQPGPALKELLGGLAEARQPGFLRWLLAVERGPDAMPGKELAATLLTVWRSKAPASNTD</sequence>
<dbReference type="Proteomes" id="UP001142374">
    <property type="component" value="Unassembled WGS sequence"/>
</dbReference>
<proteinExistence type="predicted"/>
<reference evidence="1" key="1">
    <citation type="submission" date="2022-06" db="EMBL/GenBank/DDBJ databases">
        <title>WGS of actinobacteria.</title>
        <authorList>
            <person name="Thawai C."/>
        </authorList>
    </citation>
    <scope>NUCLEOTIDE SEQUENCE</scope>
    <source>
        <strain evidence="1">AA8</strain>
    </source>
</reference>
<evidence type="ECO:0000313" key="2">
    <source>
        <dbReference type="Proteomes" id="UP001142374"/>
    </source>
</evidence>
<comment type="caution">
    <text evidence="1">The sequence shown here is derived from an EMBL/GenBank/DDBJ whole genome shotgun (WGS) entry which is preliminary data.</text>
</comment>
<dbReference type="RefSeq" id="WP_240976604.1">
    <property type="nucleotide sequence ID" value="NZ_JANIID010000029.1"/>
</dbReference>
<gene>
    <name evidence="1" type="ORF">NQU55_26680</name>
</gene>
<organism evidence="1 2">
    <name type="scientific">Streptomyces telluris</name>
    <dbReference type="NCBI Taxonomy" id="2720021"/>
    <lineage>
        <taxon>Bacteria</taxon>
        <taxon>Bacillati</taxon>
        <taxon>Actinomycetota</taxon>
        <taxon>Actinomycetes</taxon>
        <taxon>Kitasatosporales</taxon>
        <taxon>Streptomycetaceae</taxon>
        <taxon>Streptomyces</taxon>
    </lineage>
</organism>
<dbReference type="EMBL" id="JANIID010000029">
    <property type="protein sequence ID" value="MCQ8773317.1"/>
    <property type="molecule type" value="Genomic_DNA"/>
</dbReference>
<evidence type="ECO:0000313" key="1">
    <source>
        <dbReference type="EMBL" id="MCQ8773317.1"/>
    </source>
</evidence>